<dbReference type="Proteomes" id="UP000585507">
    <property type="component" value="Unassembled WGS sequence"/>
</dbReference>
<keyword evidence="2" id="KW-1185">Reference proteome</keyword>
<proteinExistence type="predicted"/>
<comment type="caution">
    <text evidence="1">The sequence shown here is derived from an EMBL/GenBank/DDBJ whole genome shotgun (WGS) entry which is preliminary data.</text>
</comment>
<name>A0A7W8UG50_9HYPH</name>
<gene>
    <name evidence="1" type="ORF">GGD55_005511</name>
</gene>
<protein>
    <submittedName>
        <fullName evidence="1">Uncharacterized protein</fullName>
    </submittedName>
</protein>
<accession>A0A7W8UG50</accession>
<reference evidence="1 2" key="1">
    <citation type="submission" date="2020-08" db="EMBL/GenBank/DDBJ databases">
        <title>Genomic Encyclopedia of Type Strains, Phase IV (KMG-V): Genome sequencing to study the core and pangenomes of soil and plant-associated prokaryotes.</title>
        <authorList>
            <person name="Whitman W."/>
        </authorList>
    </citation>
    <scope>NUCLEOTIDE SEQUENCE [LARGE SCALE GENOMIC DNA]</scope>
    <source>
        <strain evidence="1 2">SEMIA 4084</strain>
    </source>
</reference>
<dbReference type="EMBL" id="JACHBK010000015">
    <property type="protein sequence ID" value="MBB5538771.1"/>
    <property type="molecule type" value="Genomic_DNA"/>
</dbReference>
<evidence type="ECO:0000313" key="1">
    <source>
        <dbReference type="EMBL" id="MBB5538771.1"/>
    </source>
</evidence>
<sequence>MSVRESQICTVPTAIIRLFALAKTDTALYKGG</sequence>
<organism evidence="1 2">
    <name type="scientific">Rhizobium giardinii</name>
    <dbReference type="NCBI Taxonomy" id="56731"/>
    <lineage>
        <taxon>Bacteria</taxon>
        <taxon>Pseudomonadati</taxon>
        <taxon>Pseudomonadota</taxon>
        <taxon>Alphaproteobacteria</taxon>
        <taxon>Hyphomicrobiales</taxon>
        <taxon>Rhizobiaceae</taxon>
        <taxon>Rhizobium/Agrobacterium group</taxon>
        <taxon>Rhizobium</taxon>
    </lineage>
</organism>
<evidence type="ECO:0000313" key="2">
    <source>
        <dbReference type="Proteomes" id="UP000585507"/>
    </source>
</evidence>
<dbReference type="AlphaFoldDB" id="A0A7W8UG50"/>